<accession>A0A7J7RDJ7</accession>
<comment type="caution">
    <text evidence="2">The sequence shown here is derived from an EMBL/GenBank/DDBJ whole genome shotgun (WGS) entry which is preliminary data.</text>
</comment>
<evidence type="ECO:0000313" key="3">
    <source>
        <dbReference type="Proteomes" id="UP000527355"/>
    </source>
</evidence>
<gene>
    <name evidence="2" type="ORF">mMyoMyo1_010383</name>
</gene>
<protein>
    <submittedName>
        <fullName evidence="2">Uncharacterized protein</fullName>
    </submittedName>
</protein>
<feature type="region of interest" description="Disordered" evidence="1">
    <location>
        <begin position="53"/>
        <end position="79"/>
    </location>
</feature>
<sequence>MGLEDRCEFVSFLLRVLFGLIPEPHEPLSLAVMDLGLLLPLLLQRGCPAWYSSHPRSQEPRQADSREASDARLEGGGNPIRFPCRRAGDPVRHLEASEAAWPLVLWGHVPRSAARRYGCGLGRAKGHGMGWCLSVCRGRPGTSTCFCRNCQKCDALTEHNHHLVAQQDLLGHDGRQAAQEMASAIEHQALPSAIFGSCLGCLFNCDQSVGQNVSFFKYPFSRLPVRLSIF</sequence>
<name>A0A7J7RDJ7_MYOMY</name>
<evidence type="ECO:0000256" key="1">
    <source>
        <dbReference type="SAM" id="MobiDB-lite"/>
    </source>
</evidence>
<dbReference type="AlphaFoldDB" id="A0A7J7RDJ7"/>
<keyword evidence="3" id="KW-1185">Reference proteome</keyword>
<dbReference type="Proteomes" id="UP000527355">
    <property type="component" value="Unassembled WGS sequence"/>
</dbReference>
<feature type="compositionally biased region" description="Basic and acidic residues" evidence="1">
    <location>
        <begin position="56"/>
        <end position="73"/>
    </location>
</feature>
<evidence type="ECO:0000313" key="2">
    <source>
        <dbReference type="EMBL" id="KAF6274212.1"/>
    </source>
</evidence>
<proteinExistence type="predicted"/>
<reference evidence="2 3" key="1">
    <citation type="journal article" date="2020" name="Nature">
        <title>Six reference-quality genomes reveal evolution of bat adaptations.</title>
        <authorList>
            <person name="Jebb D."/>
            <person name="Huang Z."/>
            <person name="Pippel M."/>
            <person name="Hughes G.M."/>
            <person name="Lavrichenko K."/>
            <person name="Devanna P."/>
            <person name="Winkler S."/>
            <person name="Jermiin L.S."/>
            <person name="Skirmuntt E.C."/>
            <person name="Katzourakis A."/>
            <person name="Burkitt-Gray L."/>
            <person name="Ray D.A."/>
            <person name="Sullivan K.A.M."/>
            <person name="Roscito J.G."/>
            <person name="Kirilenko B.M."/>
            <person name="Davalos L.M."/>
            <person name="Corthals A.P."/>
            <person name="Power M.L."/>
            <person name="Jones G."/>
            <person name="Ransome R.D."/>
            <person name="Dechmann D.K.N."/>
            <person name="Locatelli A.G."/>
            <person name="Puechmaille S.J."/>
            <person name="Fedrigo O."/>
            <person name="Jarvis E.D."/>
            <person name="Hiller M."/>
            <person name="Vernes S.C."/>
            <person name="Myers E.W."/>
            <person name="Teeling E.C."/>
        </authorList>
    </citation>
    <scope>NUCLEOTIDE SEQUENCE [LARGE SCALE GENOMIC DNA]</scope>
    <source>
        <strain evidence="2">MMyoMyo1</strain>
        <tissue evidence="2">Flight muscle</tissue>
    </source>
</reference>
<dbReference type="EMBL" id="JABWUV010000029">
    <property type="protein sequence ID" value="KAF6274212.1"/>
    <property type="molecule type" value="Genomic_DNA"/>
</dbReference>
<organism evidence="2 3">
    <name type="scientific">Myotis myotis</name>
    <name type="common">Greater mouse-eared bat</name>
    <name type="synonym">Vespertilio myotis</name>
    <dbReference type="NCBI Taxonomy" id="51298"/>
    <lineage>
        <taxon>Eukaryota</taxon>
        <taxon>Metazoa</taxon>
        <taxon>Chordata</taxon>
        <taxon>Craniata</taxon>
        <taxon>Vertebrata</taxon>
        <taxon>Euteleostomi</taxon>
        <taxon>Mammalia</taxon>
        <taxon>Eutheria</taxon>
        <taxon>Laurasiatheria</taxon>
        <taxon>Chiroptera</taxon>
        <taxon>Yangochiroptera</taxon>
        <taxon>Vespertilionidae</taxon>
        <taxon>Myotis</taxon>
    </lineage>
</organism>